<reference evidence="3 4" key="1">
    <citation type="submission" date="2019-07" db="EMBL/GenBank/DDBJ databases">
        <title>Chromosome genome assembly for large yellow croaker.</title>
        <authorList>
            <person name="Xiao S."/>
        </authorList>
    </citation>
    <scope>NUCLEOTIDE SEQUENCE [LARGE SCALE GENOMIC DNA]</scope>
    <source>
        <strain evidence="3">JMULYC20181020</strain>
        <tissue evidence="3">Muscle</tissue>
    </source>
</reference>
<evidence type="ECO:0000259" key="2">
    <source>
        <dbReference type="Pfam" id="PF13843"/>
    </source>
</evidence>
<feature type="region of interest" description="Disordered" evidence="1">
    <location>
        <begin position="1"/>
        <end position="57"/>
    </location>
</feature>
<feature type="compositionally biased region" description="Acidic residues" evidence="1">
    <location>
        <begin position="46"/>
        <end position="56"/>
    </location>
</feature>
<gene>
    <name evidence="3" type="ORF">D5F01_LYC17970</name>
</gene>
<proteinExistence type="predicted"/>
<dbReference type="PANTHER" id="PTHR46599">
    <property type="entry name" value="PIGGYBAC TRANSPOSABLE ELEMENT-DERIVED PROTEIN 4"/>
    <property type="match status" value="1"/>
</dbReference>
<dbReference type="PANTHER" id="PTHR46599:SF6">
    <property type="entry name" value="DUAL SPECIFICITY PHOSPHATASE 26"/>
    <property type="match status" value="1"/>
</dbReference>
<evidence type="ECO:0000256" key="1">
    <source>
        <dbReference type="SAM" id="MobiDB-lite"/>
    </source>
</evidence>
<dbReference type="AlphaFoldDB" id="A0A6G0HZL4"/>
<dbReference type="Proteomes" id="UP000424527">
    <property type="component" value="Unassembled WGS sequence"/>
</dbReference>
<organism evidence="3 4">
    <name type="scientific">Larimichthys crocea</name>
    <name type="common">Large yellow croaker</name>
    <name type="synonym">Pseudosciaena crocea</name>
    <dbReference type="NCBI Taxonomy" id="215358"/>
    <lineage>
        <taxon>Eukaryota</taxon>
        <taxon>Metazoa</taxon>
        <taxon>Chordata</taxon>
        <taxon>Craniata</taxon>
        <taxon>Vertebrata</taxon>
        <taxon>Euteleostomi</taxon>
        <taxon>Actinopterygii</taxon>
        <taxon>Neopterygii</taxon>
        <taxon>Teleostei</taxon>
        <taxon>Neoteleostei</taxon>
        <taxon>Acanthomorphata</taxon>
        <taxon>Eupercaria</taxon>
        <taxon>Sciaenidae</taxon>
        <taxon>Larimichthys</taxon>
    </lineage>
</organism>
<feature type="domain" description="PiggyBac transposable element-derived protein" evidence="2">
    <location>
        <begin position="98"/>
        <end position="442"/>
    </location>
</feature>
<feature type="compositionally biased region" description="Basic residues" evidence="1">
    <location>
        <begin position="17"/>
        <end position="28"/>
    </location>
</feature>
<dbReference type="EMBL" id="REGW02000017">
    <property type="protein sequence ID" value="KAE8284635.1"/>
    <property type="molecule type" value="Genomic_DNA"/>
</dbReference>
<dbReference type="Pfam" id="PF13843">
    <property type="entry name" value="DDE_Tnp_1_7"/>
    <property type="match status" value="1"/>
</dbReference>
<evidence type="ECO:0000313" key="3">
    <source>
        <dbReference type="EMBL" id="KAE8284635.1"/>
    </source>
</evidence>
<feature type="compositionally biased region" description="Pro residues" evidence="1">
    <location>
        <begin position="1"/>
        <end position="16"/>
    </location>
</feature>
<evidence type="ECO:0000313" key="4">
    <source>
        <dbReference type="Proteomes" id="UP000424527"/>
    </source>
</evidence>
<sequence length="560" mass="63800">MAPHPHPPTLRPPPCRPRSRRMRMRSHPRSQVDTEQLESSSSSADSSEEAEVEEEERWTSKNGKILWSATNNQTLRYIPAARGLVPGPTQYATARIRDPITSFSLLLTAEIIQHILAVTNLHGRREITGWRDLDVEELQAYMGLIILAGVYRSKDESTLSLWSEKSGRTIFRATMSHKRFHHIGRALRFDDKLSRPRRRDDKLAAFRQVWDMWTHRLPMLFNPDRDICVDEQLVPFKGRCRFRQYMPKKPAKYGLKIWATCDVKTSYAWRLQVYTGKETGRPAETNQGMRVVLEMTEGLQGNTVTCDNFFTSFGLSEELLRRKLALVGTIRRNKPELPPQLLQAKAREVFSSMFAFTKEHTLVSYVPRRGKNVLLLSTKHRDPGISDDTKRKPTVIQDYNRCKGGVDNLDKVVGTYSCRRRTNRWPLALFHNLLDVSLYNAFVLWTSINPSWKQQKGHRRRLFIEEVGDALVTPHVERRERLPRSSAAAALVAGARSAAAERGGACGSGLEEGPGGGACRRMCRRMCDCCRKRKVGSTCCKCGRFICKAHSLILCSLCST</sequence>
<dbReference type="InterPro" id="IPR029526">
    <property type="entry name" value="PGBD"/>
</dbReference>
<accession>A0A6G0HZL4</accession>
<name>A0A6G0HZL4_LARCR</name>
<comment type="caution">
    <text evidence="3">The sequence shown here is derived from an EMBL/GenBank/DDBJ whole genome shotgun (WGS) entry which is preliminary data.</text>
</comment>
<keyword evidence="4" id="KW-1185">Reference proteome</keyword>
<protein>
    <recommendedName>
        <fullName evidence="2">PiggyBac transposable element-derived protein domain-containing protein</fullName>
    </recommendedName>
</protein>